<dbReference type="InterPro" id="IPR013087">
    <property type="entry name" value="Znf_C2H2_type"/>
</dbReference>
<organism evidence="3 4">
    <name type="scientific">Corynascus novoguineensis</name>
    <dbReference type="NCBI Taxonomy" id="1126955"/>
    <lineage>
        <taxon>Eukaryota</taxon>
        <taxon>Fungi</taxon>
        <taxon>Dikarya</taxon>
        <taxon>Ascomycota</taxon>
        <taxon>Pezizomycotina</taxon>
        <taxon>Sordariomycetes</taxon>
        <taxon>Sordariomycetidae</taxon>
        <taxon>Sordariales</taxon>
        <taxon>Chaetomiaceae</taxon>
        <taxon>Corynascus</taxon>
    </lineage>
</organism>
<dbReference type="PROSITE" id="PS00028">
    <property type="entry name" value="ZINC_FINGER_C2H2_1"/>
    <property type="match status" value="1"/>
</dbReference>
<dbReference type="Gene3D" id="3.30.160.60">
    <property type="entry name" value="Classic Zinc Finger"/>
    <property type="match status" value="1"/>
</dbReference>
<gene>
    <name evidence="3" type="ORF">C7999DRAFT_16365</name>
</gene>
<dbReference type="SMART" id="SM00355">
    <property type="entry name" value="ZnF_C2H2"/>
    <property type="match status" value="2"/>
</dbReference>
<feature type="region of interest" description="Disordered" evidence="1">
    <location>
        <begin position="118"/>
        <end position="137"/>
    </location>
</feature>
<reference evidence="3" key="1">
    <citation type="journal article" date="2023" name="Mol. Phylogenet. Evol.">
        <title>Genome-scale phylogeny and comparative genomics of the fungal order Sordariales.</title>
        <authorList>
            <person name="Hensen N."/>
            <person name="Bonometti L."/>
            <person name="Westerberg I."/>
            <person name="Brannstrom I.O."/>
            <person name="Guillou S."/>
            <person name="Cros-Aarteil S."/>
            <person name="Calhoun S."/>
            <person name="Haridas S."/>
            <person name="Kuo A."/>
            <person name="Mondo S."/>
            <person name="Pangilinan J."/>
            <person name="Riley R."/>
            <person name="LaButti K."/>
            <person name="Andreopoulos B."/>
            <person name="Lipzen A."/>
            <person name="Chen C."/>
            <person name="Yan M."/>
            <person name="Daum C."/>
            <person name="Ng V."/>
            <person name="Clum A."/>
            <person name="Steindorff A."/>
            <person name="Ohm R.A."/>
            <person name="Martin F."/>
            <person name="Silar P."/>
            <person name="Natvig D.O."/>
            <person name="Lalanne C."/>
            <person name="Gautier V."/>
            <person name="Ament-Velasquez S.L."/>
            <person name="Kruys A."/>
            <person name="Hutchinson M.I."/>
            <person name="Powell A.J."/>
            <person name="Barry K."/>
            <person name="Miller A.N."/>
            <person name="Grigoriev I.V."/>
            <person name="Debuchy R."/>
            <person name="Gladieux P."/>
            <person name="Hiltunen Thoren M."/>
            <person name="Johannesson H."/>
        </authorList>
    </citation>
    <scope>NUCLEOTIDE SEQUENCE</scope>
    <source>
        <strain evidence="3">CBS 359.72</strain>
    </source>
</reference>
<keyword evidence="4" id="KW-1185">Reference proteome</keyword>
<evidence type="ECO:0000259" key="2">
    <source>
        <dbReference type="PROSITE" id="PS00028"/>
    </source>
</evidence>
<evidence type="ECO:0000313" key="3">
    <source>
        <dbReference type="EMBL" id="KAK4245420.1"/>
    </source>
</evidence>
<accession>A0AAN7HL12</accession>
<sequence>MLPQELDCSQDLDTFSARQLELYEAEFSGASWAVQPPIGASSMDPWAFSESIDAFTSLLADDMLSGVNLAFEPENINSCPSYTPPQSSASGSPTTPVYNIPYSFSSYELRTVPTPLTPTSLLSATPDSASPTLTDNPIPQHYVPAAALERLACTERGCDAVFATKVDLRKHATRKHRPPRFHCPFVASASGGAAGRRRCASGFPDSRALHRHLWTHHTEYAQEQGVPSERAQCPLCSYTGRGDNVARHMKRHGRR</sequence>
<dbReference type="AlphaFoldDB" id="A0AAN7HL12"/>
<proteinExistence type="predicted"/>
<protein>
    <recommendedName>
        <fullName evidence="2">C2H2-type domain-containing protein</fullName>
    </recommendedName>
</protein>
<comment type="caution">
    <text evidence="3">The sequence shown here is derived from an EMBL/GenBank/DDBJ whole genome shotgun (WGS) entry which is preliminary data.</text>
</comment>
<evidence type="ECO:0000256" key="1">
    <source>
        <dbReference type="SAM" id="MobiDB-lite"/>
    </source>
</evidence>
<feature type="compositionally biased region" description="Low complexity" evidence="1">
    <location>
        <begin position="118"/>
        <end position="128"/>
    </location>
</feature>
<dbReference type="Proteomes" id="UP001303647">
    <property type="component" value="Unassembled WGS sequence"/>
</dbReference>
<dbReference type="EMBL" id="MU857701">
    <property type="protein sequence ID" value="KAK4245420.1"/>
    <property type="molecule type" value="Genomic_DNA"/>
</dbReference>
<name>A0AAN7HL12_9PEZI</name>
<reference evidence="3" key="2">
    <citation type="submission" date="2023-05" db="EMBL/GenBank/DDBJ databases">
        <authorList>
            <consortium name="Lawrence Berkeley National Laboratory"/>
            <person name="Steindorff A."/>
            <person name="Hensen N."/>
            <person name="Bonometti L."/>
            <person name="Westerberg I."/>
            <person name="Brannstrom I.O."/>
            <person name="Guillou S."/>
            <person name="Cros-Aarteil S."/>
            <person name="Calhoun S."/>
            <person name="Haridas S."/>
            <person name="Kuo A."/>
            <person name="Mondo S."/>
            <person name="Pangilinan J."/>
            <person name="Riley R."/>
            <person name="Labutti K."/>
            <person name="Andreopoulos B."/>
            <person name="Lipzen A."/>
            <person name="Chen C."/>
            <person name="Yanf M."/>
            <person name="Daum C."/>
            <person name="Ng V."/>
            <person name="Clum A."/>
            <person name="Ohm R."/>
            <person name="Martin F."/>
            <person name="Silar P."/>
            <person name="Natvig D."/>
            <person name="Lalanne C."/>
            <person name="Gautier V."/>
            <person name="Ament-Velasquez S.L."/>
            <person name="Kruys A."/>
            <person name="Hutchinson M.I."/>
            <person name="Powell A.J."/>
            <person name="Barry K."/>
            <person name="Miller A.N."/>
            <person name="Grigoriev I.V."/>
            <person name="Debuchy R."/>
            <person name="Gladieux P."/>
            <person name="Thoren M.H."/>
            <person name="Johannesson H."/>
        </authorList>
    </citation>
    <scope>NUCLEOTIDE SEQUENCE</scope>
    <source>
        <strain evidence="3">CBS 359.72</strain>
    </source>
</reference>
<evidence type="ECO:0000313" key="4">
    <source>
        <dbReference type="Proteomes" id="UP001303647"/>
    </source>
</evidence>
<feature type="domain" description="C2H2-type" evidence="2">
    <location>
        <begin position="153"/>
        <end position="176"/>
    </location>
</feature>